<dbReference type="PANTHER" id="PTHR19134">
    <property type="entry name" value="RECEPTOR-TYPE TYROSINE-PROTEIN PHOSPHATASE"/>
    <property type="match status" value="1"/>
</dbReference>
<proteinExistence type="predicted"/>
<dbReference type="eggNOG" id="KOG0791">
    <property type="taxonomic scope" value="Eukaryota"/>
</dbReference>
<evidence type="ECO:0000259" key="2">
    <source>
        <dbReference type="PROSITE" id="PS50056"/>
    </source>
</evidence>
<protein>
    <recommendedName>
        <fullName evidence="6">Tyrosine-protein phosphatase domain-containing protein</fullName>
    </recommendedName>
</protein>
<dbReference type="SMART" id="SM00404">
    <property type="entry name" value="PTPc_motif"/>
    <property type="match status" value="1"/>
</dbReference>
<evidence type="ECO:0008006" key="6">
    <source>
        <dbReference type="Google" id="ProtNLM"/>
    </source>
</evidence>
<dbReference type="GeneID" id="20207766"/>
<reference evidence="4" key="3">
    <citation type="submission" date="2015-06" db="UniProtKB">
        <authorList>
            <consortium name="EnsemblMetazoa"/>
        </authorList>
    </citation>
    <scope>IDENTIFICATION</scope>
</reference>
<dbReference type="PROSITE" id="PS50056">
    <property type="entry name" value="TYR_PHOSPHATASE_2"/>
    <property type="match status" value="1"/>
</dbReference>
<name>T1FG17_HELRO</name>
<dbReference type="InterPro" id="IPR000242">
    <property type="entry name" value="PTP_cat"/>
</dbReference>
<dbReference type="CTD" id="20207766"/>
<gene>
    <name evidence="4" type="primary">20207766</name>
    <name evidence="3" type="ORF">HELRODRAFT_180553</name>
</gene>
<dbReference type="EMBL" id="AMQM01007251">
    <property type="status" value="NOT_ANNOTATED_CDS"/>
    <property type="molecule type" value="Genomic_DNA"/>
</dbReference>
<feature type="domain" description="Tyrosine specific protein phosphatases" evidence="2">
    <location>
        <begin position="41"/>
        <end position="90"/>
    </location>
</feature>
<reference evidence="5" key="1">
    <citation type="submission" date="2012-12" db="EMBL/GenBank/DDBJ databases">
        <authorList>
            <person name="Hellsten U."/>
            <person name="Grimwood J."/>
            <person name="Chapman J.A."/>
            <person name="Shapiro H."/>
            <person name="Aerts A."/>
            <person name="Otillar R.P."/>
            <person name="Terry A.Y."/>
            <person name="Boore J.L."/>
            <person name="Simakov O."/>
            <person name="Marletaz F."/>
            <person name="Cho S.-J."/>
            <person name="Edsinger-Gonzales E."/>
            <person name="Havlak P."/>
            <person name="Kuo D.-H."/>
            <person name="Larsson T."/>
            <person name="Lv J."/>
            <person name="Arendt D."/>
            <person name="Savage R."/>
            <person name="Osoegawa K."/>
            <person name="de Jong P."/>
            <person name="Lindberg D.R."/>
            <person name="Seaver E.C."/>
            <person name="Weisblat D.A."/>
            <person name="Putnam N.H."/>
            <person name="Grigoriev I.V."/>
            <person name="Rokhsar D.S."/>
        </authorList>
    </citation>
    <scope>NUCLEOTIDE SEQUENCE</scope>
</reference>
<dbReference type="PROSITE" id="PS50055">
    <property type="entry name" value="TYR_PHOSPHATASE_PTP"/>
    <property type="match status" value="1"/>
</dbReference>
<dbReference type="EMBL" id="KB097587">
    <property type="protein sequence ID" value="ESN93901.1"/>
    <property type="molecule type" value="Genomic_DNA"/>
</dbReference>
<accession>T1FG17</accession>
<dbReference type="GO" id="GO:0004725">
    <property type="term" value="F:protein tyrosine phosphatase activity"/>
    <property type="evidence" value="ECO:0007669"/>
    <property type="project" value="InterPro"/>
</dbReference>
<dbReference type="HOGENOM" id="CLU_1888016_0_0_1"/>
<dbReference type="PRINTS" id="PR00700">
    <property type="entry name" value="PRTYPHPHTASE"/>
</dbReference>
<dbReference type="KEGG" id="hro:HELRODRAFT_180553"/>
<dbReference type="Pfam" id="PF00102">
    <property type="entry name" value="Y_phosphatase"/>
    <property type="match status" value="1"/>
</dbReference>
<dbReference type="InterPro" id="IPR029021">
    <property type="entry name" value="Prot-tyrosine_phosphatase-like"/>
</dbReference>
<organism evidence="4 5">
    <name type="scientific">Helobdella robusta</name>
    <name type="common">Californian leech</name>
    <dbReference type="NCBI Taxonomy" id="6412"/>
    <lineage>
        <taxon>Eukaryota</taxon>
        <taxon>Metazoa</taxon>
        <taxon>Spiralia</taxon>
        <taxon>Lophotrochozoa</taxon>
        <taxon>Annelida</taxon>
        <taxon>Clitellata</taxon>
        <taxon>Hirudinea</taxon>
        <taxon>Rhynchobdellida</taxon>
        <taxon>Glossiphoniidae</taxon>
        <taxon>Helobdella</taxon>
    </lineage>
</organism>
<evidence type="ECO:0000313" key="4">
    <source>
        <dbReference type="EnsemblMetazoa" id="HelroP180553"/>
    </source>
</evidence>
<evidence type="ECO:0000259" key="1">
    <source>
        <dbReference type="PROSITE" id="PS50055"/>
    </source>
</evidence>
<dbReference type="EMBL" id="AMQM01007252">
    <property type="status" value="NOT_ANNOTATED_CDS"/>
    <property type="molecule type" value="Genomic_DNA"/>
</dbReference>
<dbReference type="STRING" id="6412.T1FG17"/>
<dbReference type="AlphaFoldDB" id="T1FG17"/>
<dbReference type="InterPro" id="IPR000387">
    <property type="entry name" value="Tyr_Pase_dom"/>
</dbReference>
<dbReference type="InterPro" id="IPR003595">
    <property type="entry name" value="Tyr_Pase_cat"/>
</dbReference>
<dbReference type="OrthoDB" id="10253954at2759"/>
<dbReference type="InterPro" id="IPR050348">
    <property type="entry name" value="Protein-Tyr_Phosphatase"/>
</dbReference>
<dbReference type="EnsemblMetazoa" id="HelroT180553">
    <property type="protein sequence ID" value="HelroP180553"/>
    <property type="gene ID" value="HelroG180553"/>
</dbReference>
<evidence type="ECO:0000313" key="3">
    <source>
        <dbReference type="EMBL" id="ESN93901.1"/>
    </source>
</evidence>
<feature type="domain" description="Tyrosine-protein phosphatase" evidence="1">
    <location>
        <begin position="1"/>
        <end position="99"/>
    </location>
</feature>
<dbReference type="SUPFAM" id="SSF52799">
    <property type="entry name" value="(Phosphotyrosine protein) phosphatases II"/>
    <property type="match status" value="1"/>
</dbReference>
<keyword evidence="5" id="KW-1185">Reference proteome</keyword>
<evidence type="ECO:0000313" key="5">
    <source>
        <dbReference type="Proteomes" id="UP000015101"/>
    </source>
</evidence>
<dbReference type="Proteomes" id="UP000015101">
    <property type="component" value="Unassembled WGS sequence"/>
</dbReference>
<dbReference type="PANTHER" id="PTHR19134:SF449">
    <property type="entry name" value="TYROSINE-PROTEIN PHOSPHATASE 1"/>
    <property type="match status" value="1"/>
</dbReference>
<dbReference type="RefSeq" id="XP_009028096.1">
    <property type="nucleotide sequence ID" value="XM_009029848.1"/>
</dbReference>
<dbReference type="InParanoid" id="T1FG17"/>
<sequence length="135" mass="15860">MTVGTETREVRHFWFLNWPDFGVPVEDELLTCLKDVRQMSSAGVGRTGTFILLDWALQVLEHDSHINLFRMVREMRENRCRMVQTESQYIFAHDCIKTEIVRNKERESGGIEVTYVNQSFIQEPFYENSSFFATA</sequence>
<reference evidence="3 5" key="2">
    <citation type="journal article" date="2013" name="Nature">
        <title>Insights into bilaterian evolution from three spiralian genomes.</title>
        <authorList>
            <person name="Simakov O."/>
            <person name="Marletaz F."/>
            <person name="Cho S.J."/>
            <person name="Edsinger-Gonzales E."/>
            <person name="Havlak P."/>
            <person name="Hellsten U."/>
            <person name="Kuo D.H."/>
            <person name="Larsson T."/>
            <person name="Lv J."/>
            <person name="Arendt D."/>
            <person name="Savage R."/>
            <person name="Osoegawa K."/>
            <person name="de Jong P."/>
            <person name="Grimwood J."/>
            <person name="Chapman J.A."/>
            <person name="Shapiro H."/>
            <person name="Aerts A."/>
            <person name="Otillar R.P."/>
            <person name="Terry A.Y."/>
            <person name="Boore J.L."/>
            <person name="Grigoriev I.V."/>
            <person name="Lindberg D.R."/>
            <person name="Seaver E.C."/>
            <person name="Weisblat D.A."/>
            <person name="Putnam N.H."/>
            <person name="Rokhsar D.S."/>
        </authorList>
    </citation>
    <scope>NUCLEOTIDE SEQUENCE</scope>
</reference>
<dbReference type="Gene3D" id="3.90.190.10">
    <property type="entry name" value="Protein tyrosine phosphatase superfamily"/>
    <property type="match status" value="1"/>
</dbReference>